<dbReference type="AlphaFoldDB" id="A0A7G9G0J0"/>
<reference evidence="1 2" key="1">
    <citation type="submission" date="2020-08" db="EMBL/GenBank/DDBJ databases">
        <authorList>
            <person name="Liu C."/>
            <person name="Sun Q."/>
        </authorList>
    </citation>
    <scope>NUCLEOTIDE SEQUENCE [LARGE SCALE GENOMIC DNA]</scope>
    <source>
        <strain evidence="1 2">NSJ-38</strain>
    </source>
</reference>
<keyword evidence="2" id="KW-1185">Reference proteome</keyword>
<dbReference type="KEGG" id="qdo:H9Q78_07400"/>
<dbReference type="InterPro" id="IPR022476">
    <property type="entry name" value="Spore_YabP/YqfC"/>
</dbReference>
<proteinExistence type="predicted"/>
<dbReference type="InterPro" id="IPR038705">
    <property type="entry name" value="YabP_sf"/>
</dbReference>
<name>A0A7G9G0J0_9FIRM</name>
<sequence>MEEQRQRAKPHKVMLDKRAHAMISGVQEVVSFDEKEVILETEQGTLTIKGEDLKVSRLTVEQGEVDIGGRMDSFVYSESRGRKAQGESFLGRLFK</sequence>
<dbReference type="GO" id="GO:0030435">
    <property type="term" value="P:sporulation resulting in formation of a cellular spore"/>
    <property type="evidence" value="ECO:0007669"/>
    <property type="project" value="InterPro"/>
</dbReference>
<dbReference type="Proteomes" id="UP000515823">
    <property type="component" value="Chromosome"/>
</dbReference>
<evidence type="ECO:0000313" key="2">
    <source>
        <dbReference type="Proteomes" id="UP000515823"/>
    </source>
</evidence>
<evidence type="ECO:0000313" key="1">
    <source>
        <dbReference type="EMBL" id="QNM04322.1"/>
    </source>
</evidence>
<dbReference type="EMBL" id="CP060634">
    <property type="protein sequence ID" value="QNM04322.1"/>
    <property type="molecule type" value="Genomic_DNA"/>
</dbReference>
<dbReference type="InterPro" id="IPR012504">
    <property type="entry name" value="Spore_YabP"/>
</dbReference>
<dbReference type="NCBIfam" id="TIGR02892">
    <property type="entry name" value="spore_yabP"/>
    <property type="match status" value="1"/>
</dbReference>
<dbReference type="RefSeq" id="WP_147596258.1">
    <property type="nucleotide sequence ID" value="NZ_CP060634.1"/>
</dbReference>
<dbReference type="PIRSF" id="PIRSF011576">
    <property type="entry name" value="YabP"/>
    <property type="match status" value="1"/>
</dbReference>
<protein>
    <submittedName>
        <fullName evidence="1">Sporulation protein YabP</fullName>
    </submittedName>
</protein>
<dbReference type="Gene3D" id="2.60.40.2000">
    <property type="match status" value="1"/>
</dbReference>
<gene>
    <name evidence="1" type="primary">yabP</name>
    <name evidence="1" type="ORF">H9Q78_07400</name>
</gene>
<accession>A0A7G9G0J0</accession>
<organism evidence="1 2">
    <name type="scientific">Qiania dongpingensis</name>
    <dbReference type="NCBI Taxonomy" id="2763669"/>
    <lineage>
        <taxon>Bacteria</taxon>
        <taxon>Bacillati</taxon>
        <taxon>Bacillota</taxon>
        <taxon>Clostridia</taxon>
        <taxon>Lachnospirales</taxon>
        <taxon>Lachnospiraceae</taxon>
        <taxon>Qiania</taxon>
    </lineage>
</organism>
<dbReference type="Pfam" id="PF07873">
    <property type="entry name" value="YabP"/>
    <property type="match status" value="1"/>
</dbReference>